<reference evidence="4 5" key="1">
    <citation type="journal article" date="2024" name="Plant J.">
        <title>Genome sequences and population genomics reveal climatic adaptation and genomic divergence between two closely related sweetgum species.</title>
        <authorList>
            <person name="Xu W.Q."/>
            <person name="Ren C.Q."/>
            <person name="Zhang X.Y."/>
            <person name="Comes H.P."/>
            <person name="Liu X.H."/>
            <person name="Li Y.G."/>
            <person name="Kettle C.J."/>
            <person name="Jalonen R."/>
            <person name="Gaisberger H."/>
            <person name="Ma Y.Z."/>
            <person name="Qiu Y.X."/>
        </authorList>
    </citation>
    <scope>NUCLEOTIDE SEQUENCE [LARGE SCALE GENOMIC DNA]</scope>
    <source>
        <strain evidence="4">Hangzhou</strain>
    </source>
</reference>
<evidence type="ECO:0000313" key="4">
    <source>
        <dbReference type="EMBL" id="KAK9273249.1"/>
    </source>
</evidence>
<feature type="compositionally biased region" description="Basic and acidic residues" evidence="1">
    <location>
        <begin position="702"/>
        <end position="715"/>
    </location>
</feature>
<keyword evidence="5" id="KW-1185">Reference proteome</keyword>
<dbReference type="Pfam" id="PF12552">
    <property type="entry name" value="DUF3741"/>
    <property type="match status" value="1"/>
</dbReference>
<feature type="domain" description="DUF4378" evidence="3">
    <location>
        <begin position="777"/>
        <end position="925"/>
    </location>
</feature>
<dbReference type="InterPro" id="IPR025486">
    <property type="entry name" value="DUF4378"/>
</dbReference>
<evidence type="ECO:0000259" key="2">
    <source>
        <dbReference type="Pfam" id="PF12552"/>
    </source>
</evidence>
<dbReference type="Pfam" id="PF14309">
    <property type="entry name" value="DUF4378"/>
    <property type="match status" value="1"/>
</dbReference>
<gene>
    <name evidence="4" type="ORF">L1049_018056</name>
</gene>
<feature type="compositionally biased region" description="Polar residues" evidence="1">
    <location>
        <begin position="107"/>
        <end position="121"/>
    </location>
</feature>
<organism evidence="4 5">
    <name type="scientific">Liquidambar formosana</name>
    <name type="common">Formosan gum</name>
    <dbReference type="NCBI Taxonomy" id="63359"/>
    <lineage>
        <taxon>Eukaryota</taxon>
        <taxon>Viridiplantae</taxon>
        <taxon>Streptophyta</taxon>
        <taxon>Embryophyta</taxon>
        <taxon>Tracheophyta</taxon>
        <taxon>Spermatophyta</taxon>
        <taxon>Magnoliopsida</taxon>
        <taxon>eudicotyledons</taxon>
        <taxon>Gunneridae</taxon>
        <taxon>Pentapetalae</taxon>
        <taxon>Saxifragales</taxon>
        <taxon>Altingiaceae</taxon>
        <taxon>Liquidambar</taxon>
    </lineage>
</organism>
<dbReference type="PANTHER" id="PTHR47212">
    <property type="entry name" value="ADHESIN-LIKE PROTEIN, PUTATIVE (DUF3741)-RELATED"/>
    <property type="match status" value="1"/>
</dbReference>
<dbReference type="AlphaFoldDB" id="A0AAP0NN20"/>
<sequence length="955" mass="108198">MGKRSQRHPVRYEKDQSGCMWGLISIFDFRHGGSTRKLLSDRRRGNRPGDGAGFSKSKLMMLTDFEEKSQGTDDGNERMIATVDAGKPSVKKLIEEEMFSEQEPKKQISSTEVEQKQSASETGGHIRKNRKKTNKTRKKTCDIQIQDKNSVENSFHQNSEQQSVNLNLDAIMEELCSQIHQKSISCVEHDQQGEVHMQSNKKFSDFEEKISEATKVFINQKFVNGEHLAEDGKNHHSKEFMDALETLISNKELFLKLLQDPNSLLMKHIQNLQDALVEKDEKSQSLAGSNLSKKEPGNSRKSEELVNRKRNKFFRRKMKSQEISQSSEIENSQPSNRIVILKPGPAGLRNCETETSLGSSPQSNYIMRNNGLSERATSHFSFTEIRRKLKLAMGKDQQGISPDGFFHRIPYERQNSGDSDKGVGGENAGRTSPSRNHFYTERIPKPSIGVKKDEKTSKIENCEICVEHETGGYPNQRVSNIYTEAKKHLSEMLTNGDEYEDFSSRQVPKTLGRILSLPEYNFSPIRSPGRDWEHGFVTAQMRLSTHEKFRRVNESTWQLKQENNVSHVGPLMQELETRSCISDDNPDDKVQAPNSTPNISEKLIHDNEVEQTFCSIGEEMSSEGDVEVVKITDTVFQEESNVLDIYFKPSSSSITRDDRNGDTAEICDGKGYSECFKPDSFEENRLPSSPLASPSSSSITTKVEDLESAIDRTERPSPVSVLEPLFTEDDISPASTITPPVEPPISPLRIQFEEQDSSATDEDTHTKACMDDKQSIFEYVKAVLKASGLCCDEFFMRSLSSDQLLDPSLVDEVEFFSNRLCYEQKLLFDCIDEVLMEVCERYFGCSPLISFVKPNIRPVPNMENAICEVWEGVEWYLLPDPPPRSLDQIVRKDMAKTGRWMDLRFDAESVGVEMGEIILSELMEDTILSCIDESSETSFPEILAESNENESSINL</sequence>
<proteinExistence type="predicted"/>
<name>A0AAP0NN20_LIQFO</name>
<evidence type="ECO:0000259" key="3">
    <source>
        <dbReference type="Pfam" id="PF14309"/>
    </source>
</evidence>
<comment type="caution">
    <text evidence="4">The sequence shown here is derived from an EMBL/GenBank/DDBJ whole genome shotgun (WGS) entry which is preliminary data.</text>
</comment>
<feature type="region of interest" description="Disordered" evidence="1">
    <location>
        <begin position="678"/>
        <end position="715"/>
    </location>
</feature>
<feature type="domain" description="DUF3741" evidence="2">
    <location>
        <begin position="219"/>
        <end position="263"/>
    </location>
</feature>
<accession>A0AAP0NN20</accession>
<protein>
    <recommendedName>
        <fullName evidence="6">DUF4378 domain-containing protein</fullName>
    </recommendedName>
</protein>
<dbReference type="EMBL" id="JBBPBK010000012">
    <property type="protein sequence ID" value="KAK9273249.1"/>
    <property type="molecule type" value="Genomic_DNA"/>
</dbReference>
<dbReference type="InterPro" id="IPR022212">
    <property type="entry name" value="DUF3741"/>
</dbReference>
<feature type="region of interest" description="Disordered" evidence="1">
    <location>
        <begin position="280"/>
        <end position="305"/>
    </location>
</feature>
<evidence type="ECO:0008006" key="6">
    <source>
        <dbReference type="Google" id="ProtNLM"/>
    </source>
</evidence>
<evidence type="ECO:0000256" key="1">
    <source>
        <dbReference type="SAM" id="MobiDB-lite"/>
    </source>
</evidence>
<feature type="compositionally biased region" description="Low complexity" evidence="1">
    <location>
        <begin position="686"/>
        <end position="698"/>
    </location>
</feature>
<feature type="compositionally biased region" description="Basic and acidic residues" evidence="1">
    <location>
        <begin position="292"/>
        <end position="305"/>
    </location>
</feature>
<feature type="compositionally biased region" description="Basic residues" evidence="1">
    <location>
        <begin position="125"/>
        <end position="138"/>
    </location>
</feature>
<feature type="compositionally biased region" description="Basic and acidic residues" evidence="1">
    <location>
        <begin position="438"/>
        <end position="454"/>
    </location>
</feature>
<dbReference type="PANTHER" id="PTHR47212:SF4">
    <property type="entry name" value="ADHESIN-LIKE PROTEIN, PUTATIVE (DUF3741)-RELATED"/>
    <property type="match status" value="1"/>
</dbReference>
<feature type="region of interest" description="Disordered" evidence="1">
    <location>
        <begin position="409"/>
        <end position="454"/>
    </location>
</feature>
<feature type="region of interest" description="Disordered" evidence="1">
    <location>
        <begin position="98"/>
        <end position="140"/>
    </location>
</feature>
<evidence type="ECO:0000313" key="5">
    <source>
        <dbReference type="Proteomes" id="UP001415857"/>
    </source>
</evidence>
<dbReference type="Proteomes" id="UP001415857">
    <property type="component" value="Unassembled WGS sequence"/>
</dbReference>